<dbReference type="STRING" id="1304284.L21TH_2152"/>
<dbReference type="Proteomes" id="UP000013378">
    <property type="component" value="Unassembled WGS sequence"/>
</dbReference>
<dbReference type="EMBL" id="ARZA01000236">
    <property type="protein sequence ID" value="EOC99847.1"/>
    <property type="molecule type" value="Genomic_DNA"/>
</dbReference>
<comment type="caution">
    <text evidence="1">The sequence shown here is derived from an EMBL/GenBank/DDBJ whole genome shotgun (WGS) entry which is preliminary data.</text>
</comment>
<evidence type="ECO:0000313" key="2">
    <source>
        <dbReference type="Proteomes" id="UP000013378"/>
    </source>
</evidence>
<protein>
    <submittedName>
        <fullName evidence="1">Uncharacterized protein</fullName>
    </submittedName>
</protein>
<reference evidence="1 2" key="1">
    <citation type="journal article" date="2015" name="Geomicrobiol. J.">
        <title>Caldisalinibacter kiritimatiensis gen. nov., sp. nov., a moderately thermohalophilic thiosulfate-reducing bacterium from a hypersaline microbial mat.</title>
        <authorList>
            <person name="Ben Hania W."/>
            <person name="Joseph M."/>
            <person name="Fiebig A."/>
            <person name="Bunk B."/>
            <person name="Klenk H.-P."/>
            <person name="Fardeau M.-L."/>
            <person name="Spring S."/>
        </authorList>
    </citation>
    <scope>NUCLEOTIDE SEQUENCE [LARGE SCALE GENOMIC DNA]</scope>
    <source>
        <strain evidence="1 2">L21-TH-D2</strain>
    </source>
</reference>
<gene>
    <name evidence="1" type="ORF">L21TH_2152</name>
</gene>
<organism evidence="1 2">
    <name type="scientific">Caldisalinibacter kiritimatiensis</name>
    <dbReference type="NCBI Taxonomy" id="1304284"/>
    <lineage>
        <taxon>Bacteria</taxon>
        <taxon>Bacillati</taxon>
        <taxon>Bacillota</taxon>
        <taxon>Tissierellia</taxon>
        <taxon>Tissierellales</taxon>
        <taxon>Thermohalobacteraceae</taxon>
        <taxon>Caldisalinibacter</taxon>
    </lineage>
</organism>
<name>R1ARS1_9FIRM</name>
<dbReference type="RefSeq" id="WP_006315735.1">
    <property type="nucleotide sequence ID" value="NZ_ARZA01000236.1"/>
</dbReference>
<dbReference type="AlphaFoldDB" id="R1ARS1"/>
<keyword evidence="2" id="KW-1185">Reference proteome</keyword>
<evidence type="ECO:0000313" key="1">
    <source>
        <dbReference type="EMBL" id="EOC99847.1"/>
    </source>
</evidence>
<accession>R1ARS1</accession>
<proteinExistence type="predicted"/>
<sequence length="50" mass="5639">MKKGMFWLVLALVLVLGLMTVFIDSSTVKTMRKNDNNQIPKLSDSLQSIL</sequence>